<keyword evidence="6" id="KW-1185">Reference proteome</keyword>
<dbReference type="GO" id="GO:0003677">
    <property type="term" value="F:DNA binding"/>
    <property type="evidence" value="ECO:0007669"/>
    <property type="project" value="UniProtKB-KW"/>
</dbReference>
<dbReference type="HOGENOM" id="CLU_015308_1_0_11"/>
<dbReference type="eggNOG" id="COG2909">
    <property type="taxonomic scope" value="Bacteria"/>
</dbReference>
<evidence type="ECO:0000256" key="1">
    <source>
        <dbReference type="ARBA" id="ARBA00023015"/>
    </source>
</evidence>
<dbReference type="InterPro" id="IPR000792">
    <property type="entry name" value="Tscrpt_reg_LuxR_C"/>
</dbReference>
<evidence type="ECO:0000259" key="4">
    <source>
        <dbReference type="PROSITE" id="PS50043"/>
    </source>
</evidence>
<reference evidence="6" key="1">
    <citation type="submission" date="2009-10" db="EMBL/GenBank/DDBJ databases">
        <title>The complete chromosome of Gordonia bronchialis DSM 43247.</title>
        <authorList>
            <consortium name="US DOE Joint Genome Institute (JGI-PGF)"/>
            <person name="Lucas S."/>
            <person name="Copeland A."/>
            <person name="Lapidus A."/>
            <person name="Glavina del Rio T."/>
            <person name="Dalin E."/>
            <person name="Tice H."/>
            <person name="Bruce D."/>
            <person name="Goodwin L."/>
            <person name="Pitluck S."/>
            <person name="Kyrpides N."/>
            <person name="Mavromatis K."/>
            <person name="Ivanova N."/>
            <person name="Ovchinnikova G."/>
            <person name="Saunders E."/>
            <person name="Brettin T."/>
            <person name="Detter J.C."/>
            <person name="Han C."/>
            <person name="Larimer F."/>
            <person name="Land M."/>
            <person name="Hauser L."/>
            <person name="Markowitz V."/>
            <person name="Cheng J.-F."/>
            <person name="Hugenholtz P."/>
            <person name="Woyke T."/>
            <person name="Wu D."/>
            <person name="Jando M."/>
            <person name="Schneider S."/>
            <person name="Goeker M."/>
            <person name="Klenk H.-P."/>
            <person name="Eisen J.A."/>
        </authorList>
    </citation>
    <scope>NUCLEOTIDE SEQUENCE [LARGE SCALE GENOMIC DNA]</scope>
    <source>
        <strain evidence="6">ATCC 25592 / DSM 43247 / BCRC 13721 / JCM 3198 / KCTC 3076 / NBRC 16047 / NCTC 10667</strain>
    </source>
</reference>
<dbReference type="InterPro" id="IPR016032">
    <property type="entry name" value="Sig_transdc_resp-reg_C-effctor"/>
</dbReference>
<dbReference type="Proteomes" id="UP000001219">
    <property type="component" value="Chromosome"/>
</dbReference>
<dbReference type="SMART" id="SM00421">
    <property type="entry name" value="HTH_LUXR"/>
    <property type="match status" value="1"/>
</dbReference>
<dbReference type="InterPro" id="IPR036388">
    <property type="entry name" value="WH-like_DNA-bd_sf"/>
</dbReference>
<dbReference type="Gene3D" id="3.40.50.300">
    <property type="entry name" value="P-loop containing nucleotide triphosphate hydrolases"/>
    <property type="match status" value="1"/>
</dbReference>
<evidence type="ECO:0000256" key="2">
    <source>
        <dbReference type="ARBA" id="ARBA00023125"/>
    </source>
</evidence>
<dbReference type="InterPro" id="IPR027417">
    <property type="entry name" value="P-loop_NTPase"/>
</dbReference>
<proteinExistence type="predicted"/>
<dbReference type="SUPFAM" id="SSF52540">
    <property type="entry name" value="P-loop containing nucleoside triphosphate hydrolases"/>
    <property type="match status" value="1"/>
</dbReference>
<feature type="domain" description="HTH luxR-type" evidence="4">
    <location>
        <begin position="803"/>
        <end position="867"/>
    </location>
</feature>
<sequence length="867" mass="92113">MGYVSGKWPLVERRVEFDAARGALTTRTPERCGVVLTGSAGVGKTTLARQVTQSLPNVRWVVGSESARAIPLGAFAPIVPPSTATDAVGYLSAARESLLDAGAVILGVDDAHLLDPLSATLLHQLAIDGDARIIATVRSGETVPDAVLSLWKDHYLERIELDAFTREQSIDLLEQMLGGPVEGLSVDLMWEASGGNALFLHHLVDGAREAGTLRRDAGIWQLRGNASITTEFATLLESRITSLPDGVNNALNLLSLCEPIEVDMLVDLAGEDEVEEAERRGLLRITEDGRQLVARFAHPLLGEVVRRRIGRLRGRRLRGQLANAIAARGRPRSGPGRIRLADLAIDGDSDADSRIMLDAARSALALSDVAAAERFARAAVEHGAGIDGLDLLSRSLLWQGRPDEVEATMAAIDPETLDEVGVLRWALTRLANFDFAQGDGHGGDDMLALLRARIHTPSLVLLVDAVASVRAMMAGELEAAAEQARRVLRDDAVIPAAAYWAAFAAQRSMALTGEFDEVAEIARHVDIPPSMDGLVRYSADFGELQALIYAGRLTDARTLAEGCAQFSSPGQYLAWGMVQTFVGVLEVAEGRYEHAVRSLRQATAALTSDVMSAWSFPARIALCTILAQLGRCDEAKQLAASVRSDLRPHVAVFEPFQRVAEAWIAAGEGQLSEAITIARAAAAVAASSCGRAIAAEALHASARLGDPDAADMLAELSTHVDGELIGIYTRHAAAVASKGAAALEDCSREFEELGARASAADAAAQASTALADGGERTAAVRAAGTAHRLAAECGGLVTPAMITMEDPLPLTVREREIANLVAAGLSNREIGERLSLSTRTVEGHVYRACMKVDVEDRAGLAARIRAR</sequence>
<dbReference type="PANTHER" id="PTHR44688:SF16">
    <property type="entry name" value="DNA-BINDING TRANSCRIPTIONAL ACTIVATOR DEVR_DOSR"/>
    <property type="match status" value="1"/>
</dbReference>
<accession>D0LA93</accession>
<dbReference type="PRINTS" id="PR00038">
    <property type="entry name" value="HTHLUXR"/>
</dbReference>
<protein>
    <submittedName>
        <fullName evidence="5">Regulatory protein LuxR</fullName>
    </submittedName>
</protein>
<organism evidence="5 6">
    <name type="scientific">Gordonia bronchialis (strain ATCC 25592 / DSM 43247 / BCRC 13721 / JCM 3198 / KCTC 3076 / NBRC 16047 / NCTC 10667)</name>
    <name type="common">Rhodococcus bronchialis</name>
    <dbReference type="NCBI Taxonomy" id="526226"/>
    <lineage>
        <taxon>Bacteria</taxon>
        <taxon>Bacillati</taxon>
        <taxon>Actinomycetota</taxon>
        <taxon>Actinomycetes</taxon>
        <taxon>Mycobacteriales</taxon>
        <taxon>Gordoniaceae</taxon>
        <taxon>Gordonia</taxon>
    </lineage>
</organism>
<dbReference type="EMBL" id="CP001802">
    <property type="protein sequence ID" value="ACY19422.1"/>
    <property type="molecule type" value="Genomic_DNA"/>
</dbReference>
<dbReference type="PANTHER" id="PTHR44688">
    <property type="entry name" value="DNA-BINDING TRANSCRIPTIONAL ACTIVATOR DEVR_DOSR"/>
    <property type="match status" value="1"/>
</dbReference>
<keyword evidence="3" id="KW-0804">Transcription</keyword>
<dbReference type="CDD" id="cd06170">
    <property type="entry name" value="LuxR_C_like"/>
    <property type="match status" value="1"/>
</dbReference>
<dbReference type="KEGG" id="gbr:Gbro_0068"/>
<dbReference type="Gene3D" id="1.10.10.10">
    <property type="entry name" value="Winged helix-like DNA-binding domain superfamily/Winged helix DNA-binding domain"/>
    <property type="match status" value="1"/>
</dbReference>
<gene>
    <name evidence="5" type="ordered locus">Gbro_0068</name>
</gene>
<dbReference type="GO" id="GO:0006355">
    <property type="term" value="P:regulation of DNA-templated transcription"/>
    <property type="evidence" value="ECO:0007669"/>
    <property type="project" value="InterPro"/>
</dbReference>
<dbReference type="STRING" id="526226.Gbro_0068"/>
<keyword evidence="2" id="KW-0238">DNA-binding</keyword>
<evidence type="ECO:0000313" key="6">
    <source>
        <dbReference type="Proteomes" id="UP000001219"/>
    </source>
</evidence>
<keyword evidence="1" id="KW-0805">Transcription regulation</keyword>
<dbReference type="PROSITE" id="PS50043">
    <property type="entry name" value="HTH_LUXR_2"/>
    <property type="match status" value="1"/>
</dbReference>
<reference evidence="5 6" key="2">
    <citation type="journal article" date="2010" name="Stand. Genomic Sci.">
        <title>Complete genome sequence of Gordonia bronchialis type strain (3410).</title>
        <authorList>
            <person name="Ivanova N."/>
            <person name="Sikorski J."/>
            <person name="Jando M."/>
            <person name="Lapidus A."/>
            <person name="Nolan M."/>
            <person name="Lucas S."/>
            <person name="Del Rio T.G."/>
            <person name="Tice H."/>
            <person name="Copeland A."/>
            <person name="Cheng J.F."/>
            <person name="Chen F."/>
            <person name="Bruce D."/>
            <person name="Goodwin L."/>
            <person name="Pitluck S."/>
            <person name="Mavromatis K."/>
            <person name="Ovchinnikova G."/>
            <person name="Pati A."/>
            <person name="Chen A."/>
            <person name="Palaniappan K."/>
            <person name="Land M."/>
            <person name="Hauser L."/>
            <person name="Chang Y.J."/>
            <person name="Jeffries C.D."/>
            <person name="Chain P."/>
            <person name="Saunders E."/>
            <person name="Han C."/>
            <person name="Detter J.C."/>
            <person name="Brettin T."/>
            <person name="Rohde M."/>
            <person name="Goker M."/>
            <person name="Bristow J."/>
            <person name="Eisen J.A."/>
            <person name="Markowitz V."/>
            <person name="Hugenholtz P."/>
            <person name="Klenk H.P."/>
            <person name="Kyrpides N.C."/>
        </authorList>
    </citation>
    <scope>NUCLEOTIDE SEQUENCE [LARGE SCALE GENOMIC DNA]</scope>
    <source>
        <strain evidence="6">ATCC 25592 / DSM 43247 / BCRC 13721 / JCM 3198 / KCTC 3076 / NBRC 16047 / NCTC 10667</strain>
    </source>
</reference>
<dbReference type="SUPFAM" id="SSF46894">
    <property type="entry name" value="C-terminal effector domain of the bipartite response regulators"/>
    <property type="match status" value="1"/>
</dbReference>
<evidence type="ECO:0000313" key="5">
    <source>
        <dbReference type="EMBL" id="ACY19422.1"/>
    </source>
</evidence>
<dbReference type="Pfam" id="PF00196">
    <property type="entry name" value="GerE"/>
    <property type="match status" value="1"/>
</dbReference>
<evidence type="ECO:0000256" key="3">
    <source>
        <dbReference type="ARBA" id="ARBA00023163"/>
    </source>
</evidence>
<name>D0LA93_GORB4</name>
<dbReference type="AlphaFoldDB" id="D0LA93"/>
<dbReference type="PROSITE" id="PS00622">
    <property type="entry name" value="HTH_LUXR_1"/>
    <property type="match status" value="1"/>
</dbReference>